<comment type="caution">
    <text evidence="1">The sequence shown here is derived from an EMBL/GenBank/DDBJ whole genome shotgun (WGS) entry which is preliminary data.</text>
</comment>
<sequence length="435" mass="50824">MLRTLTVFEDRYSQHDLTDKQRKELLSLESLWGRQNLVLSADGRLLLRKYVGFIATPSLQIQILPKIYDDVALTGDTEDEKQRAVGMLFRLLVSSGYLSVKDVPDPQVIASMNGDLLEIFIYLFIKRFLELYHKQIHRQYEEMEDNVTMIKGRILFQQQLLRNGAFKHKHYVQYQEFTDNNLLNQIFKATMLSLRTLARNEDNKKKLNTAITLLEDISTIRLTETLFRQVRFSRLNEAYRPVFQLAKLFYYNRQPGMHQGDERTFTFLVPLNQLFEYLLYQWLQEGLSSEGLRVTYQKPQYFLDDGSKTFLLKPDIVIRDEASSNIRMIVDAKYKNPISDSEVRLSESDVYQLLAYAVRYQCNQLCLVYPKFRGNQSKDNPLASYRITNGSEIIRIYAIHVDIASDNLDLAKDELLKTLCATLSKTGIEPKRETI</sequence>
<dbReference type="Pfam" id="PF10117">
    <property type="entry name" value="McrBC"/>
    <property type="match status" value="1"/>
</dbReference>
<dbReference type="EMBL" id="JBHUMY010000018">
    <property type="protein sequence ID" value="MFD2661860.1"/>
    <property type="molecule type" value="Genomic_DNA"/>
</dbReference>
<protein>
    <submittedName>
        <fullName evidence="1">McrC family protein</fullName>
    </submittedName>
</protein>
<proteinExistence type="predicted"/>
<accession>A0ABW5R049</accession>
<reference evidence="2" key="1">
    <citation type="journal article" date="2019" name="Int. J. Syst. Evol. Microbiol.">
        <title>The Global Catalogue of Microorganisms (GCM) 10K type strain sequencing project: providing services to taxonomists for standard genome sequencing and annotation.</title>
        <authorList>
            <consortium name="The Broad Institute Genomics Platform"/>
            <consortium name="The Broad Institute Genome Sequencing Center for Infectious Disease"/>
            <person name="Wu L."/>
            <person name="Ma J."/>
        </authorList>
    </citation>
    <scope>NUCLEOTIDE SEQUENCE [LARGE SCALE GENOMIC DNA]</scope>
    <source>
        <strain evidence="2">TISTR 1827</strain>
    </source>
</reference>
<dbReference type="InterPro" id="IPR019292">
    <property type="entry name" value="McrC"/>
</dbReference>
<dbReference type="PANTHER" id="PTHR38733:SF1">
    <property type="entry name" value="TYPE IV METHYL-DIRECTED RESTRICTION ENZYME ECOKMCRBC"/>
    <property type="match status" value="1"/>
</dbReference>
<keyword evidence="2" id="KW-1185">Reference proteome</keyword>
<name>A0ABW5R049_9BACL</name>
<organism evidence="1 2">
    <name type="scientific">Paenibacillus thailandensis</name>
    <dbReference type="NCBI Taxonomy" id="393250"/>
    <lineage>
        <taxon>Bacteria</taxon>
        <taxon>Bacillati</taxon>
        <taxon>Bacillota</taxon>
        <taxon>Bacilli</taxon>
        <taxon>Bacillales</taxon>
        <taxon>Paenibacillaceae</taxon>
        <taxon>Paenibacillus</taxon>
    </lineage>
</organism>
<dbReference type="Proteomes" id="UP001597493">
    <property type="component" value="Unassembled WGS sequence"/>
</dbReference>
<evidence type="ECO:0000313" key="1">
    <source>
        <dbReference type="EMBL" id="MFD2661860.1"/>
    </source>
</evidence>
<evidence type="ECO:0000313" key="2">
    <source>
        <dbReference type="Proteomes" id="UP001597493"/>
    </source>
</evidence>
<dbReference type="PANTHER" id="PTHR38733">
    <property type="entry name" value="PROTEIN MCRC"/>
    <property type="match status" value="1"/>
</dbReference>
<gene>
    <name evidence="1" type="ORF">ACFSW5_16520</name>
</gene>
<dbReference type="RefSeq" id="WP_379275311.1">
    <property type="nucleotide sequence ID" value="NZ_JBHUGT010000023.1"/>
</dbReference>